<gene>
    <name evidence="3" type="primary">pldh-t_1</name>
    <name evidence="3" type="ORF">NCTC12993_02333</name>
</gene>
<comment type="similarity">
    <text evidence="1">Belongs to the short-chain dehydrogenases/reductases (SDR) family.</text>
</comment>
<evidence type="ECO:0000313" key="3">
    <source>
        <dbReference type="EMBL" id="VFS62839.1"/>
    </source>
</evidence>
<evidence type="ECO:0000256" key="1">
    <source>
        <dbReference type="ARBA" id="ARBA00006484"/>
    </source>
</evidence>
<dbReference type="AlphaFoldDB" id="A0A485B2D4"/>
<dbReference type="InterPro" id="IPR002347">
    <property type="entry name" value="SDR_fam"/>
</dbReference>
<dbReference type="PRINTS" id="PR00081">
    <property type="entry name" value="GDHRDH"/>
</dbReference>
<dbReference type="PANTHER" id="PTHR43008:SF4">
    <property type="entry name" value="CHAIN DEHYDROGENASE, PUTATIVE (AFU_ORTHOLOGUE AFUA_4G08710)-RELATED"/>
    <property type="match status" value="1"/>
</dbReference>
<protein>
    <submittedName>
        <fullName evidence="3">Pyridoxal 4-dehydrogenase</fullName>
        <ecNumber evidence="3">1.1.1.107</ecNumber>
    </submittedName>
</protein>
<dbReference type="CDD" id="cd05233">
    <property type="entry name" value="SDR_c"/>
    <property type="match status" value="1"/>
</dbReference>
<dbReference type="InterPro" id="IPR036291">
    <property type="entry name" value="NAD(P)-bd_dom_sf"/>
</dbReference>
<dbReference type="Proteomes" id="UP000401081">
    <property type="component" value="Unassembled WGS sequence"/>
</dbReference>
<dbReference type="EC" id="1.1.1.107" evidence="3"/>
<name>A0A485B2D4_KLUCR</name>
<dbReference type="PANTHER" id="PTHR43008">
    <property type="entry name" value="BENZIL REDUCTASE"/>
    <property type="match status" value="1"/>
</dbReference>
<dbReference type="Pfam" id="PF00106">
    <property type="entry name" value="adh_short"/>
    <property type="match status" value="1"/>
</dbReference>
<dbReference type="Gene3D" id="3.40.50.720">
    <property type="entry name" value="NAD(P)-binding Rossmann-like Domain"/>
    <property type="match status" value="1"/>
</dbReference>
<dbReference type="EMBL" id="CAADJD010000018">
    <property type="protein sequence ID" value="VFS62839.1"/>
    <property type="molecule type" value="Genomic_DNA"/>
</dbReference>
<proteinExistence type="inferred from homology"/>
<sequence length="152" mass="15934">MNGLLNGKRIVITGAARGLGYHFAKACAEQGAAVVMCDILAGELAESAHGLREQGYAIESHVIDLADARAIDSAFSAIAEKGQIDGLVNNAAMATGVGGKNMLDYDADLWDRVMTVNVKGTWLVTRAAVPLLREGSGIVNVASDTALWAHRV</sequence>
<accession>A0A485B2D4</accession>
<evidence type="ECO:0000256" key="2">
    <source>
        <dbReference type="ARBA" id="ARBA00023002"/>
    </source>
</evidence>
<keyword evidence="2 3" id="KW-0560">Oxidoreductase</keyword>
<dbReference type="GO" id="GO:0050664">
    <property type="term" value="F:oxidoreductase activity, acting on NAD(P)H, oxygen as acceptor"/>
    <property type="evidence" value="ECO:0007669"/>
    <property type="project" value="TreeGrafter"/>
</dbReference>
<dbReference type="SUPFAM" id="SSF51735">
    <property type="entry name" value="NAD(P)-binding Rossmann-fold domains"/>
    <property type="match status" value="1"/>
</dbReference>
<evidence type="ECO:0000313" key="4">
    <source>
        <dbReference type="Proteomes" id="UP000401081"/>
    </source>
</evidence>
<dbReference type="GO" id="GO:0050235">
    <property type="term" value="F:pyridoxal 4-dehydrogenase activity"/>
    <property type="evidence" value="ECO:0007669"/>
    <property type="project" value="UniProtKB-EC"/>
</dbReference>
<reference evidence="3 4" key="1">
    <citation type="submission" date="2019-03" db="EMBL/GenBank/DDBJ databases">
        <authorList>
            <consortium name="Pathogen Informatics"/>
        </authorList>
    </citation>
    <scope>NUCLEOTIDE SEQUENCE [LARGE SCALE GENOMIC DNA]</scope>
    <source>
        <strain evidence="3 4">NCTC12993</strain>
    </source>
</reference>
<organism evidence="3 4">
    <name type="scientific">Kluyvera cryocrescens</name>
    <name type="common">Kluyvera citrophila</name>
    <dbReference type="NCBI Taxonomy" id="580"/>
    <lineage>
        <taxon>Bacteria</taxon>
        <taxon>Pseudomonadati</taxon>
        <taxon>Pseudomonadota</taxon>
        <taxon>Gammaproteobacteria</taxon>
        <taxon>Enterobacterales</taxon>
        <taxon>Enterobacteriaceae</taxon>
        <taxon>Kluyvera</taxon>
    </lineage>
</organism>
<keyword evidence="4" id="KW-1185">Reference proteome</keyword>